<proteinExistence type="predicted"/>
<dbReference type="InterPro" id="IPR001647">
    <property type="entry name" value="HTH_TetR"/>
</dbReference>
<dbReference type="GO" id="GO:0003700">
    <property type="term" value="F:DNA-binding transcription factor activity"/>
    <property type="evidence" value="ECO:0007669"/>
    <property type="project" value="TreeGrafter"/>
</dbReference>
<keyword evidence="3" id="KW-0804">Transcription</keyword>
<evidence type="ECO:0000313" key="7">
    <source>
        <dbReference type="Proteomes" id="UP000199423"/>
    </source>
</evidence>
<feature type="DNA-binding region" description="H-T-H motif" evidence="4">
    <location>
        <begin position="49"/>
        <end position="68"/>
    </location>
</feature>
<protein>
    <submittedName>
        <fullName evidence="6">DNA-binding transcriptional regulator, AcrR family</fullName>
    </submittedName>
</protein>
<dbReference type="PANTHER" id="PTHR30055">
    <property type="entry name" value="HTH-TYPE TRANSCRIPTIONAL REGULATOR RUTR"/>
    <property type="match status" value="1"/>
</dbReference>
<dbReference type="STRING" id="51670.SAMN04488557_4174"/>
<evidence type="ECO:0000256" key="4">
    <source>
        <dbReference type="PROSITE-ProRule" id="PRU00335"/>
    </source>
</evidence>
<dbReference type="GO" id="GO:0000976">
    <property type="term" value="F:transcription cis-regulatory region binding"/>
    <property type="evidence" value="ECO:0007669"/>
    <property type="project" value="TreeGrafter"/>
</dbReference>
<dbReference type="OrthoDB" id="9787680at2"/>
<reference evidence="7" key="1">
    <citation type="submission" date="2016-10" db="EMBL/GenBank/DDBJ databases">
        <authorList>
            <person name="Varghese N."/>
            <person name="Submissions S."/>
        </authorList>
    </citation>
    <scope>NUCLEOTIDE SEQUENCE [LARGE SCALE GENOMIC DNA]</scope>
    <source>
        <strain evidence="7">DSM 1565</strain>
    </source>
</reference>
<name>A0A1I7NX11_9HYPH</name>
<dbReference type="SUPFAM" id="SSF48498">
    <property type="entry name" value="Tetracyclin repressor-like, C-terminal domain"/>
    <property type="match status" value="1"/>
</dbReference>
<keyword evidence="1" id="KW-0805">Transcription regulation</keyword>
<sequence>MSIAQEKDLRSAGGSEAVAEGQLALKSPRERILIAARDLFYRHGVHAVGVEAIAEAALTNKMTLYRHFKSKDELIVTYVQQLANEGDDVLNRILAENTESPQKQVDAWVGFVEDVLTNKLERGCALANAAVELDTGHPARAVIEAYKQRKYDRLVGLFRAARYRDPDLLADEVFLLFEGARISIQCGGKGPASRVVGMLRGLLSSRPRLVEA</sequence>
<dbReference type="EMBL" id="FPCH01000005">
    <property type="protein sequence ID" value="SFV39148.1"/>
    <property type="molecule type" value="Genomic_DNA"/>
</dbReference>
<dbReference type="Gene3D" id="1.10.357.10">
    <property type="entry name" value="Tetracycline Repressor, domain 2"/>
    <property type="match status" value="1"/>
</dbReference>
<dbReference type="InterPro" id="IPR036271">
    <property type="entry name" value="Tet_transcr_reg_TetR-rel_C_sf"/>
</dbReference>
<dbReference type="AlphaFoldDB" id="A0A1I7NX11"/>
<dbReference type="InterPro" id="IPR009057">
    <property type="entry name" value="Homeodomain-like_sf"/>
</dbReference>
<evidence type="ECO:0000259" key="5">
    <source>
        <dbReference type="PROSITE" id="PS50977"/>
    </source>
</evidence>
<dbReference type="PANTHER" id="PTHR30055:SF234">
    <property type="entry name" value="HTH-TYPE TRANSCRIPTIONAL REGULATOR BETI"/>
    <property type="match status" value="1"/>
</dbReference>
<keyword evidence="7" id="KW-1185">Reference proteome</keyword>
<keyword evidence="2 4" id="KW-0238">DNA-binding</keyword>
<evidence type="ECO:0000256" key="1">
    <source>
        <dbReference type="ARBA" id="ARBA00023015"/>
    </source>
</evidence>
<dbReference type="RefSeq" id="WP_092869671.1">
    <property type="nucleotide sequence ID" value="NZ_FPCH01000005.1"/>
</dbReference>
<dbReference type="PRINTS" id="PR00455">
    <property type="entry name" value="HTHTETR"/>
</dbReference>
<dbReference type="InterPro" id="IPR050109">
    <property type="entry name" value="HTH-type_TetR-like_transc_reg"/>
</dbReference>
<evidence type="ECO:0000256" key="2">
    <source>
        <dbReference type="ARBA" id="ARBA00023125"/>
    </source>
</evidence>
<evidence type="ECO:0000313" key="6">
    <source>
        <dbReference type="EMBL" id="SFV39148.1"/>
    </source>
</evidence>
<organism evidence="6 7">
    <name type="scientific">Hyphomicrobium facile</name>
    <dbReference type="NCBI Taxonomy" id="51670"/>
    <lineage>
        <taxon>Bacteria</taxon>
        <taxon>Pseudomonadati</taxon>
        <taxon>Pseudomonadota</taxon>
        <taxon>Alphaproteobacteria</taxon>
        <taxon>Hyphomicrobiales</taxon>
        <taxon>Hyphomicrobiaceae</taxon>
        <taxon>Hyphomicrobium</taxon>
    </lineage>
</organism>
<dbReference type="SUPFAM" id="SSF46689">
    <property type="entry name" value="Homeodomain-like"/>
    <property type="match status" value="1"/>
</dbReference>
<dbReference type="PROSITE" id="PS50977">
    <property type="entry name" value="HTH_TETR_2"/>
    <property type="match status" value="1"/>
</dbReference>
<dbReference type="Proteomes" id="UP000199423">
    <property type="component" value="Unassembled WGS sequence"/>
</dbReference>
<evidence type="ECO:0000256" key="3">
    <source>
        <dbReference type="ARBA" id="ARBA00023163"/>
    </source>
</evidence>
<gene>
    <name evidence="6" type="ORF">SAMN04488557_4174</name>
</gene>
<accession>A0A1I7NX11</accession>
<dbReference type="Pfam" id="PF00440">
    <property type="entry name" value="TetR_N"/>
    <property type="match status" value="1"/>
</dbReference>
<feature type="domain" description="HTH tetR-type" evidence="5">
    <location>
        <begin position="26"/>
        <end position="86"/>
    </location>
</feature>